<dbReference type="EMBL" id="CP000083">
    <property type="protein sequence ID" value="AAZ28817.1"/>
    <property type="molecule type" value="Genomic_DNA"/>
</dbReference>
<protein>
    <submittedName>
        <fullName evidence="1">Uncharacterized protein</fullName>
    </submittedName>
</protein>
<evidence type="ECO:0000313" key="2">
    <source>
        <dbReference type="Proteomes" id="UP000000547"/>
    </source>
</evidence>
<name>Q47YU3_COLP3</name>
<evidence type="ECO:0000313" key="1">
    <source>
        <dbReference type="EMBL" id="AAZ28817.1"/>
    </source>
</evidence>
<gene>
    <name evidence="1" type="ordered locus">CPS_3351</name>
</gene>
<dbReference type="STRING" id="167879.CPS_3351"/>
<dbReference type="AlphaFoldDB" id="Q47YU3"/>
<accession>Q47YU3</accession>
<dbReference type="HOGENOM" id="CLU_3268557_0_0_6"/>
<organism evidence="1 2">
    <name type="scientific">Colwellia psychrerythraea (strain 34H / ATCC BAA-681)</name>
    <name type="common">Vibrio psychroerythus</name>
    <dbReference type="NCBI Taxonomy" id="167879"/>
    <lineage>
        <taxon>Bacteria</taxon>
        <taxon>Pseudomonadati</taxon>
        <taxon>Pseudomonadota</taxon>
        <taxon>Gammaproteobacteria</taxon>
        <taxon>Alteromonadales</taxon>
        <taxon>Colwelliaceae</taxon>
        <taxon>Colwellia</taxon>
    </lineage>
</organism>
<sequence length="41" mass="4664">MYDFLAKDDNSKNILVCNSGFHDEVLLAFVSINLAFNLESR</sequence>
<dbReference type="KEGG" id="cps:CPS_3351"/>
<dbReference type="Proteomes" id="UP000000547">
    <property type="component" value="Chromosome"/>
</dbReference>
<reference evidence="1" key="1">
    <citation type="journal article" date="2005" name="Proc. Natl. Acad. Sci. U.S.A.">
        <title>The psychrophilic lifestyle as revealed by the genome sequence of Colwellia psychrerythraea 34H through genomic and proteomic analyses.</title>
        <authorList>
            <person name="Methe B.A."/>
            <person name="Nelson K.E."/>
            <person name="Deming J.W."/>
            <person name="Momen B."/>
            <person name="Melamud E."/>
            <person name="Zhang X."/>
            <person name="Moult J."/>
            <person name="Madupu R."/>
            <person name="Nelson W.C."/>
            <person name="Dodson R.J."/>
            <person name="Brinkac L.M."/>
            <person name="Daugherty S.C."/>
            <person name="Durkin A.S."/>
            <person name="DeBoy R.T."/>
            <person name="Kolonay J.F."/>
            <person name="Sullivan S.A."/>
            <person name="Zhou L."/>
            <person name="Davidsen T.M."/>
            <person name="Wu M."/>
            <person name="Huston A.L."/>
            <person name="Lewis M."/>
            <person name="Weaver B."/>
            <person name="Weidman J.F."/>
            <person name="Khouri H."/>
            <person name="Utterback T.R."/>
            <person name="Feldblyum T.V."/>
            <person name="Fraser C.M."/>
        </authorList>
    </citation>
    <scope>NUCLEOTIDE SEQUENCE [LARGE SCALE GENOMIC DNA]</scope>
    <source>
        <strain evidence="1">34H</strain>
    </source>
</reference>
<proteinExistence type="predicted"/>